<keyword evidence="1" id="KW-0472">Membrane</keyword>
<name>A0A3A4KBD2_9NOCA</name>
<sequence length="245" mass="25976">MEIESERYHLRWAGVVGLLPLPAMIIGFAIGQFPWPDDNLGGRTYLNYELGNHFGEIGTLVWLTLTGASVVFVWLLGIAYLRHARTVTLSGVAMIGGAAASAGTAVVFASSFVTIAITGRGYPGFAQGDERADLMVMTYSWNLTEICFALNTALLGLIWCAVAAAHRRDAAVLPAPLGRAAALVAVIDLTSLVSLFVPTGPWSPGSVLNVLPGAAATYIWIMVAAVILMRRNGLPSRTRAVAAVH</sequence>
<dbReference type="AlphaFoldDB" id="A0A3A4KBD2"/>
<dbReference type="EMBL" id="QZFU01000036">
    <property type="protein sequence ID" value="RJO70911.1"/>
    <property type="molecule type" value="Genomic_DNA"/>
</dbReference>
<evidence type="ECO:0000313" key="2">
    <source>
        <dbReference type="EMBL" id="RJO70911.1"/>
    </source>
</evidence>
<reference evidence="2 3" key="1">
    <citation type="submission" date="2018-09" db="EMBL/GenBank/DDBJ databases">
        <title>YIM PH21274 draft genome.</title>
        <authorList>
            <person name="Miao C."/>
        </authorList>
    </citation>
    <scope>NUCLEOTIDE SEQUENCE [LARGE SCALE GENOMIC DNA]</scope>
    <source>
        <strain evidence="2 3">YIM PH 21724</strain>
    </source>
</reference>
<evidence type="ECO:0000256" key="1">
    <source>
        <dbReference type="SAM" id="Phobius"/>
    </source>
</evidence>
<keyword evidence="1" id="KW-0812">Transmembrane</keyword>
<feature type="transmembrane region" description="Helical" evidence="1">
    <location>
        <begin position="93"/>
        <end position="119"/>
    </location>
</feature>
<comment type="caution">
    <text evidence="2">The sequence shown here is derived from an EMBL/GenBank/DDBJ whole genome shotgun (WGS) entry which is preliminary data.</text>
</comment>
<feature type="transmembrane region" description="Helical" evidence="1">
    <location>
        <begin position="210"/>
        <end position="229"/>
    </location>
</feature>
<feature type="transmembrane region" description="Helical" evidence="1">
    <location>
        <begin position="177"/>
        <end position="198"/>
    </location>
</feature>
<keyword evidence="3" id="KW-1185">Reference proteome</keyword>
<feature type="transmembrane region" description="Helical" evidence="1">
    <location>
        <begin position="60"/>
        <end position="81"/>
    </location>
</feature>
<accession>A0A3A4KBD2</accession>
<protein>
    <recommendedName>
        <fullName evidence="4">DUF998 domain-containing protein</fullName>
    </recommendedName>
</protein>
<evidence type="ECO:0008006" key="4">
    <source>
        <dbReference type="Google" id="ProtNLM"/>
    </source>
</evidence>
<feature type="transmembrane region" description="Helical" evidence="1">
    <location>
        <begin position="12"/>
        <end position="35"/>
    </location>
</feature>
<keyword evidence="1" id="KW-1133">Transmembrane helix</keyword>
<proteinExistence type="predicted"/>
<feature type="transmembrane region" description="Helical" evidence="1">
    <location>
        <begin position="139"/>
        <end position="165"/>
    </location>
</feature>
<dbReference type="Proteomes" id="UP000266677">
    <property type="component" value="Unassembled WGS sequence"/>
</dbReference>
<gene>
    <name evidence="2" type="ORF">D5S18_27410</name>
</gene>
<organism evidence="2 3">
    <name type="scientific">Nocardia panacis</name>
    <dbReference type="NCBI Taxonomy" id="2340916"/>
    <lineage>
        <taxon>Bacteria</taxon>
        <taxon>Bacillati</taxon>
        <taxon>Actinomycetota</taxon>
        <taxon>Actinomycetes</taxon>
        <taxon>Mycobacteriales</taxon>
        <taxon>Nocardiaceae</taxon>
        <taxon>Nocardia</taxon>
    </lineage>
</organism>
<dbReference type="RefSeq" id="WP_120043968.1">
    <property type="nucleotide sequence ID" value="NZ_QZFU01000036.1"/>
</dbReference>
<dbReference type="OrthoDB" id="9904906at2"/>
<evidence type="ECO:0000313" key="3">
    <source>
        <dbReference type="Proteomes" id="UP000266677"/>
    </source>
</evidence>